<dbReference type="EMBL" id="JABXWT010000011">
    <property type="protein sequence ID" value="NVO57343.1"/>
    <property type="molecule type" value="Genomic_DNA"/>
</dbReference>
<dbReference type="Proteomes" id="UP000630805">
    <property type="component" value="Unassembled WGS sequence"/>
</dbReference>
<comment type="caution">
    <text evidence="1">The sequence shown here is derived from an EMBL/GenBank/DDBJ whole genome shotgun (WGS) entry which is preliminary data.</text>
</comment>
<name>A0ABX2PT39_9RHOB</name>
<evidence type="ECO:0000313" key="1">
    <source>
        <dbReference type="EMBL" id="NVO57343.1"/>
    </source>
</evidence>
<organism evidence="1 2">
    <name type="scientific">Ruegeria haliotis</name>
    <dbReference type="NCBI Taxonomy" id="2747601"/>
    <lineage>
        <taxon>Bacteria</taxon>
        <taxon>Pseudomonadati</taxon>
        <taxon>Pseudomonadota</taxon>
        <taxon>Alphaproteobacteria</taxon>
        <taxon>Rhodobacterales</taxon>
        <taxon>Roseobacteraceae</taxon>
        <taxon>Ruegeria</taxon>
    </lineage>
</organism>
<dbReference type="PANTHER" id="PTHR30469">
    <property type="entry name" value="MULTIDRUG RESISTANCE PROTEIN MDTA"/>
    <property type="match status" value="1"/>
</dbReference>
<gene>
    <name evidence="1" type="ORF">HW561_16230</name>
</gene>
<protein>
    <submittedName>
        <fullName evidence="1">HlyD family efflux transporter periplasmic adaptor subunit</fullName>
    </submittedName>
</protein>
<keyword evidence="2" id="KW-1185">Reference proteome</keyword>
<dbReference type="SUPFAM" id="SSF111369">
    <property type="entry name" value="HlyD-like secretion proteins"/>
    <property type="match status" value="1"/>
</dbReference>
<proteinExistence type="predicted"/>
<dbReference type="RefSeq" id="WP_176866397.1">
    <property type="nucleotide sequence ID" value="NZ_JABXWT010000011.1"/>
</dbReference>
<dbReference type="Gene3D" id="2.40.30.170">
    <property type="match status" value="1"/>
</dbReference>
<dbReference type="Gene3D" id="2.40.50.100">
    <property type="match status" value="1"/>
</dbReference>
<dbReference type="Gene3D" id="1.10.287.470">
    <property type="entry name" value="Helix hairpin bin"/>
    <property type="match status" value="1"/>
</dbReference>
<evidence type="ECO:0000313" key="2">
    <source>
        <dbReference type="Proteomes" id="UP000630805"/>
    </source>
</evidence>
<accession>A0ABX2PT39</accession>
<sequence>MKAVSFTPEITRHATVRPRIERSLFAPVSGQIGWVSEHVVPGHYFSAESLLAQIDAGPFVSAVAEAEAQLAASELSLLQEERSAKLARARRAGTTVSEAAPLVLREPYLHSARLRRDADKEALDATRADLEKLDLRAPFPLMITSHKLYPGAYVTAGDPVAELISAGDLVIDLPLTQDEWAQLVPRNLGQITANTIVGQVKNDRGQRFDVFSERILAASDDITKQPVLRLGIELPQDQLHALLPGAFVQVVLRGPTQVSLQKTPASARTLDNRIWYVLSDENLLRSTSVSVNFEQDGHSFLPEGTLPENAQVLVNPLSRYAAGERVTVKVGSDG</sequence>
<reference evidence="1 2" key="1">
    <citation type="submission" date="2020-06" db="EMBL/GenBank/DDBJ databases">
        <authorList>
            <person name="Cao W.R."/>
        </authorList>
    </citation>
    <scope>NUCLEOTIDE SEQUENCE [LARGE SCALE GENOMIC DNA]</scope>
    <source>
        <strain evidence="1 2">B1Z28</strain>
    </source>
</reference>